<keyword evidence="1" id="KW-0732">Signal</keyword>
<organism evidence="2 3">
    <name type="scientific">Geomonas paludis</name>
    <dbReference type="NCBI Taxonomy" id="2740185"/>
    <lineage>
        <taxon>Bacteria</taxon>
        <taxon>Pseudomonadati</taxon>
        <taxon>Thermodesulfobacteriota</taxon>
        <taxon>Desulfuromonadia</taxon>
        <taxon>Geobacterales</taxon>
        <taxon>Geobacteraceae</taxon>
        <taxon>Geomonas</taxon>
    </lineage>
</organism>
<dbReference type="EMBL" id="CP096574">
    <property type="protein sequence ID" value="UPU37797.1"/>
    <property type="molecule type" value="Genomic_DNA"/>
</dbReference>
<keyword evidence="3" id="KW-1185">Reference proteome</keyword>
<evidence type="ECO:0008006" key="4">
    <source>
        <dbReference type="Google" id="ProtNLM"/>
    </source>
</evidence>
<name>A0ABY4LIV7_9BACT</name>
<gene>
    <name evidence="2" type="ORF">M1B72_08845</name>
</gene>
<evidence type="ECO:0000313" key="3">
    <source>
        <dbReference type="Proteomes" id="UP000831485"/>
    </source>
</evidence>
<dbReference type="Proteomes" id="UP000831485">
    <property type="component" value="Chromosome"/>
</dbReference>
<accession>A0ABY4LIV7</accession>
<feature type="chain" id="PRO_5045149893" description="Lipoprotein" evidence="1">
    <location>
        <begin position="22"/>
        <end position="189"/>
    </location>
</feature>
<reference evidence="2" key="1">
    <citation type="submission" date="2022-04" db="EMBL/GenBank/DDBJ databases">
        <authorList>
            <person name="Liu G."/>
        </authorList>
    </citation>
    <scope>NUCLEOTIDE SEQUENCE</scope>
    <source>
        <strain evidence="2">RG22</strain>
    </source>
</reference>
<dbReference type="RefSeq" id="WP_183346503.1">
    <property type="nucleotide sequence ID" value="NZ_BLXY01000002.1"/>
</dbReference>
<dbReference type="PROSITE" id="PS51257">
    <property type="entry name" value="PROKAR_LIPOPROTEIN"/>
    <property type="match status" value="1"/>
</dbReference>
<proteinExistence type="predicted"/>
<feature type="signal peptide" evidence="1">
    <location>
        <begin position="1"/>
        <end position="21"/>
    </location>
</feature>
<evidence type="ECO:0000313" key="2">
    <source>
        <dbReference type="EMBL" id="UPU37797.1"/>
    </source>
</evidence>
<sequence>MKLLILLITTCLLCSCSQLYYGYLPGTDYKILEPQRKVDLKGKSFDIQFVDSRDNVSKISCSDHDLDRNTELEGELGANLFRQSVLTMVRQSNGKIDPHSPNKLVVELEVESFVLIGAGYIVPHGFTQFKVTSPFLSKRYCTDMSDHDDDSPLKWYSFATRKSASRLIVSGATRRTAEQFVKDLADSNI</sequence>
<protein>
    <recommendedName>
        <fullName evidence="4">Lipoprotein</fullName>
    </recommendedName>
</protein>
<evidence type="ECO:0000256" key="1">
    <source>
        <dbReference type="SAM" id="SignalP"/>
    </source>
</evidence>